<reference evidence="2" key="1">
    <citation type="journal article" date="2014" name="Front. Microbiol.">
        <title>High frequency of phylogenetically diverse reductive dehalogenase-homologous genes in deep subseafloor sedimentary metagenomes.</title>
        <authorList>
            <person name="Kawai M."/>
            <person name="Futagami T."/>
            <person name="Toyoda A."/>
            <person name="Takaki Y."/>
            <person name="Nishi S."/>
            <person name="Hori S."/>
            <person name="Arai W."/>
            <person name="Tsubouchi T."/>
            <person name="Morono Y."/>
            <person name="Uchiyama I."/>
            <person name="Ito T."/>
            <person name="Fujiyama A."/>
            <person name="Inagaki F."/>
            <person name="Takami H."/>
        </authorList>
    </citation>
    <scope>NUCLEOTIDE SEQUENCE</scope>
    <source>
        <strain evidence="2">Expedition CK06-06</strain>
    </source>
</reference>
<name>X0XW90_9ZZZZ</name>
<keyword evidence="1" id="KW-0472">Membrane</keyword>
<dbReference type="AlphaFoldDB" id="X0XW90"/>
<comment type="caution">
    <text evidence="2">The sequence shown here is derived from an EMBL/GenBank/DDBJ whole genome shotgun (WGS) entry which is preliminary data.</text>
</comment>
<feature type="non-terminal residue" evidence="2">
    <location>
        <position position="1"/>
    </location>
</feature>
<protein>
    <submittedName>
        <fullName evidence="2">Uncharacterized protein</fullName>
    </submittedName>
</protein>
<evidence type="ECO:0000313" key="2">
    <source>
        <dbReference type="EMBL" id="GAG29031.1"/>
    </source>
</evidence>
<gene>
    <name evidence="2" type="ORF">S01H1_67959</name>
</gene>
<sequence length="39" mass="3840">IMLDGSTLLGVGLELGVLLAFAVAMTALGAVALRRSAPA</sequence>
<feature type="transmembrane region" description="Helical" evidence="1">
    <location>
        <begin position="12"/>
        <end position="33"/>
    </location>
</feature>
<evidence type="ECO:0000256" key="1">
    <source>
        <dbReference type="SAM" id="Phobius"/>
    </source>
</evidence>
<organism evidence="2">
    <name type="scientific">marine sediment metagenome</name>
    <dbReference type="NCBI Taxonomy" id="412755"/>
    <lineage>
        <taxon>unclassified sequences</taxon>
        <taxon>metagenomes</taxon>
        <taxon>ecological metagenomes</taxon>
    </lineage>
</organism>
<keyword evidence="1" id="KW-0812">Transmembrane</keyword>
<accession>X0XW90</accession>
<keyword evidence="1" id="KW-1133">Transmembrane helix</keyword>
<proteinExistence type="predicted"/>
<dbReference type="EMBL" id="BARS01045037">
    <property type="protein sequence ID" value="GAG29031.1"/>
    <property type="molecule type" value="Genomic_DNA"/>
</dbReference>